<dbReference type="EMBL" id="CM043037">
    <property type="protein sequence ID" value="KAI4578408.1"/>
    <property type="molecule type" value="Genomic_DNA"/>
</dbReference>
<sequence>MSAQTPPRLVDLAGRHLVRADDLDFPTLESLPTELFPPLFLEAFTGYRTETLKAMVQTWPFVCLPLGALIELPHVGPLQAVLEALDVLLAQKVRSRRCKLRVLDLRNTGQIFWSMWSGASSYGCSGSRMAAVAEPRSTTKQPSTPLKVFIDLCLKKRTLDNLLTYFLRWVEQRKASVHLCCKKLKIVSMPMDNIVKVLSMVQLDCIQEVQVSCTWNLSTLATFAPLLGEMSNLQRLRLSHVHVSAFKKQEHDHVVQITSQFRRLGHLRDLHLESPSFLEGCLDQMLRCLKSPLDSLSITKCWLRDSDLTHLSQSPDISQLKSLDLSGVTMTDFRPELLQVLLEKVAATLQDLDLDVCGITDSQLEACLPALSRCSQLRHLVRADDLDFPTLESLPTELFPPLFLEAFTGYRTETLKAMVQTWPFVRLPLGALIELPHVGPLQAVLEALDVLLAQKVRSRRCKLRVLDLRNTGQSFWSMWSGASSYGCSGSRMAAVAEPRSTTKQPSTPLKVFIDLCLKKRTLDNFLTYFLRWVEQRKASVHLCCKKLKIVSMPMDNIVKVLSMVQLDCIQEVQVSCTWNLSTLATFAPLLGEMSNLQRLRLSHVHVSAFKKQEHDHVVQITSQFRRLGHLRDLHLESPSFLEGCLDQMLRCLKSPLDSLSITKCWLRDSDLTHLSQSPDISQLKSLDLSGVTMTDFRPELLQVLLEKVAATLQDLDLDVCGITDSQLEACLPALSRCSQLRHLVRADDLDFPTLESLPTELFPPLFLEAFTGYRTETLKAMVQTWPFVRLPLGALIELPHVGPLQAVLEALDVLLAQKVRSRRCKLRVLDLRNTGQSFWSMWSGASSYGCSGSRMAAVAEPRSTTKQPSTPLKVFIDLCLKKRTLDNFLTYFLRWVEQRKASVHLCCKKLKIVSMPMDNIVKVLSMVQLDCIQEVQVSCTWNLSTLATFAPLLGEMSNLQRLRLSHVHVSAFKKQEHDHVVQITSQFRRLGHLRDLHLESPSFLEGCLDQMLRCLKSPLDSLSITKCWLRDSDLTHLSQSPDISQLKSLDLSGVTMTDFRPELLQVLLEKVAATLQDLDLDVCGITDSQLEACLPALSRCSQLRSVSLCGNLLSTAGMEKLLRHTAVLPCLRQERYPAPQESYRPRGVRLEARLAQLRAQLWEILRDLGHPRIIWISLSPCPRCGEDVCHHMEPIVYSCPAPA</sequence>
<proteinExistence type="predicted"/>
<evidence type="ECO:0000313" key="2">
    <source>
        <dbReference type="Proteomes" id="UP001057279"/>
    </source>
</evidence>
<reference evidence="1" key="1">
    <citation type="submission" date="2022-03" db="EMBL/GenBank/DDBJ databases">
        <title>Genomic analyses of argali, domestic sheep and their hybrids provide insights into chromosomal evolution, heterosis and genetic basis of agronomic traits.</title>
        <authorList>
            <person name="Li M."/>
        </authorList>
    </citation>
    <scope>NUCLEOTIDE SEQUENCE</scope>
    <source>
        <strain evidence="1">F1 hybrid</strain>
    </source>
</reference>
<organism evidence="1 2">
    <name type="scientific">Ovis ammon polii x Ovis aries</name>
    <dbReference type="NCBI Taxonomy" id="2918886"/>
    <lineage>
        <taxon>Eukaryota</taxon>
        <taxon>Metazoa</taxon>
        <taxon>Chordata</taxon>
        <taxon>Craniata</taxon>
        <taxon>Vertebrata</taxon>
        <taxon>Euteleostomi</taxon>
        <taxon>Mammalia</taxon>
        <taxon>Eutheria</taxon>
        <taxon>Laurasiatheria</taxon>
        <taxon>Artiodactyla</taxon>
        <taxon>Ruminantia</taxon>
        <taxon>Pecora</taxon>
        <taxon>Bovidae</taxon>
        <taxon>Caprinae</taxon>
        <taxon>Ovis</taxon>
    </lineage>
</organism>
<accession>A0ACB9US88</accession>
<protein>
    <submittedName>
        <fullName evidence="1">Uncharacterized protein</fullName>
    </submittedName>
</protein>
<name>A0ACB9US88_9CETA</name>
<dbReference type="Proteomes" id="UP001057279">
    <property type="component" value="Linkage Group LG12"/>
</dbReference>
<gene>
    <name evidence="1" type="ORF">MJG53_011263</name>
</gene>
<keyword evidence="2" id="KW-1185">Reference proteome</keyword>
<comment type="caution">
    <text evidence="1">The sequence shown here is derived from an EMBL/GenBank/DDBJ whole genome shotgun (WGS) entry which is preliminary data.</text>
</comment>
<evidence type="ECO:0000313" key="1">
    <source>
        <dbReference type="EMBL" id="KAI4578408.1"/>
    </source>
</evidence>